<accession>A0A0K6S6U5</accession>
<feature type="domain" description="EF-hand" evidence="2">
    <location>
        <begin position="984"/>
        <end position="1019"/>
    </location>
</feature>
<feature type="compositionally biased region" description="Acidic residues" evidence="1">
    <location>
        <begin position="577"/>
        <end position="593"/>
    </location>
</feature>
<feature type="compositionally biased region" description="Basic and acidic residues" evidence="1">
    <location>
        <begin position="444"/>
        <end position="455"/>
    </location>
</feature>
<feature type="region of interest" description="Disordered" evidence="1">
    <location>
        <begin position="1129"/>
        <end position="1174"/>
    </location>
</feature>
<evidence type="ECO:0000256" key="1">
    <source>
        <dbReference type="SAM" id="MobiDB-lite"/>
    </source>
</evidence>
<feature type="compositionally biased region" description="Polar residues" evidence="1">
    <location>
        <begin position="1894"/>
        <end position="1935"/>
    </location>
</feature>
<feature type="region of interest" description="Disordered" evidence="1">
    <location>
        <begin position="1893"/>
        <end position="1942"/>
    </location>
</feature>
<feature type="region of interest" description="Disordered" evidence="1">
    <location>
        <begin position="1460"/>
        <end position="1664"/>
    </location>
</feature>
<feature type="region of interest" description="Disordered" evidence="1">
    <location>
        <begin position="119"/>
        <end position="138"/>
    </location>
</feature>
<feature type="compositionally biased region" description="Low complexity" evidence="1">
    <location>
        <begin position="826"/>
        <end position="846"/>
    </location>
</feature>
<feature type="compositionally biased region" description="Low complexity" evidence="1">
    <location>
        <begin position="1565"/>
        <end position="1576"/>
    </location>
</feature>
<feature type="region of interest" description="Disordered" evidence="1">
    <location>
        <begin position="1778"/>
        <end position="1800"/>
    </location>
</feature>
<reference evidence="3" key="1">
    <citation type="submission" date="2014-11" db="EMBL/GenBank/DDBJ databases">
        <title>Molecular phylogeny of cliff fern family Woodsiaceae with morphological implications.</title>
        <authorList>
            <person name="Shao Y.-Z."/>
            <person name="Wei R."/>
            <person name="Zhang X.-C."/>
        </authorList>
    </citation>
    <scope>NUCLEOTIDE SEQUENCE</scope>
</reference>
<protein>
    <recommendedName>
        <fullName evidence="2">EF-hand domain-containing protein</fullName>
    </recommendedName>
</protein>
<name>A0A0K6S6U5_9ALVE</name>
<feature type="region of interest" description="Disordered" evidence="1">
    <location>
        <begin position="1956"/>
        <end position="1977"/>
    </location>
</feature>
<feature type="region of interest" description="Disordered" evidence="1">
    <location>
        <begin position="244"/>
        <end position="297"/>
    </location>
</feature>
<feature type="compositionally biased region" description="Polar residues" evidence="1">
    <location>
        <begin position="1163"/>
        <end position="1172"/>
    </location>
</feature>
<evidence type="ECO:0000313" key="3">
    <source>
        <dbReference type="EMBL" id="CUC09271.1"/>
    </source>
</evidence>
<feature type="region of interest" description="Disordered" evidence="1">
    <location>
        <begin position="2038"/>
        <end position="2067"/>
    </location>
</feature>
<feature type="compositionally biased region" description="Gly residues" evidence="1">
    <location>
        <begin position="1551"/>
        <end position="1562"/>
    </location>
</feature>
<feature type="compositionally biased region" description="Gly residues" evidence="1">
    <location>
        <begin position="1626"/>
        <end position="1637"/>
    </location>
</feature>
<feature type="compositionally biased region" description="Basic residues" evidence="1">
    <location>
        <begin position="1778"/>
        <end position="1787"/>
    </location>
</feature>
<proteinExistence type="predicted"/>
<feature type="compositionally biased region" description="Low complexity" evidence="1">
    <location>
        <begin position="526"/>
        <end position="539"/>
    </location>
</feature>
<feature type="region of interest" description="Disordered" evidence="1">
    <location>
        <begin position="348"/>
        <end position="595"/>
    </location>
</feature>
<dbReference type="PROSITE" id="PS50222">
    <property type="entry name" value="EF_HAND_2"/>
    <property type="match status" value="1"/>
</dbReference>
<feature type="compositionally biased region" description="Basic and acidic residues" evidence="1">
    <location>
        <begin position="2038"/>
        <end position="2062"/>
    </location>
</feature>
<dbReference type="GO" id="GO:0005509">
    <property type="term" value="F:calcium ion binding"/>
    <property type="evidence" value="ECO:0007669"/>
    <property type="project" value="InterPro"/>
</dbReference>
<organism evidence="3">
    <name type="scientific">Chromera velia CCMP2878</name>
    <dbReference type="NCBI Taxonomy" id="1169474"/>
    <lineage>
        <taxon>Eukaryota</taxon>
        <taxon>Sar</taxon>
        <taxon>Alveolata</taxon>
        <taxon>Colpodellida</taxon>
        <taxon>Chromeraceae</taxon>
        <taxon>Chromera</taxon>
    </lineage>
</organism>
<feature type="compositionally biased region" description="Low complexity" evidence="1">
    <location>
        <begin position="1956"/>
        <end position="1965"/>
    </location>
</feature>
<feature type="region of interest" description="Disordered" evidence="1">
    <location>
        <begin position="1716"/>
        <end position="1735"/>
    </location>
</feature>
<feature type="region of interest" description="Disordered" evidence="1">
    <location>
        <begin position="151"/>
        <end position="220"/>
    </location>
</feature>
<gene>
    <name evidence="3" type="ORF">Cvel_17669.t2.CR1</name>
</gene>
<feature type="compositionally biased region" description="Basic and acidic residues" evidence="1">
    <location>
        <begin position="1460"/>
        <end position="1471"/>
    </location>
</feature>
<sequence length="2150" mass="232354">MPGFHVFAERLSRRDRNSVPDIESLSPTAAVYGLLGHHAPSFVKYNRRISAAIGAVSPISAADEKNLVAAEDLSVSRRLSAIDAEIAMPTAAPPQNSSGTQQPAKKPEAADTPIAFSLSLQMVPPPSNRSRAENGTPWRNQETAVRAMRAGVYNPSPPPQQSEAQSSERRPSSRTRGPDTTVSQRPPSEHRGSHIARPPITTDNNVVPPGGRGGTAAGGSRAFSRSLLPWERWDQILTQIRGTVGAGSPSASPAVGGGGSGGAPPSLKSSARSLGGVSYGATETAEGGRRRDVNGGIGGSEAADAVFRRTLETPQFAAVLKGPFSPRGLPKGLSPHQAASTILQVRELQNKGKARRRPVSSRAPRGTPAFPRISAKTPGPPASPSFSMRDEGGKKKGVTISTDFPDRAPAATGPPGTGEEAGTGTRFVTPLPWPGGRAGAQTAERADGEGEKVQRSVDLPTRPLNTPADAIAGRNTATPAQVVATARRGSYTPSTRPRTGLVNLTDVRRRSDGFFGMPAFPPAPPDSAGRQSQASSRASSSRRSRKGTERTVTSAKLGRRSRQGTERTSTAYTSGESSEESEEEGGGDSESEEIDRGPLWDDLEAQIEERVQQALNQRQRNLKAQQRIVKAKEYAEARASAMRGQQLAVISASDPDFQMLLRSLLRNLEGVGFGVSSDFGKAALVLQAAREGRDTSICSASDSGNTSRAVQVAQYRAGVDEAIFEQRLRSVGLRLAFRRSLGVATPVFKTPEERIAAVKAVRGAVAKSETLNQPPPPGTNREEARGIAEWIAALPELEGLDLSPQAQLENGASSIRKGTLLPRQPGGAEESAASEGCSASQSGSGEQMQRNRGKGRLLNRADSLYANTVFKRIAGENPEVPISQFLSSVTEDVNSERSHDGLWVHREHDRLELCVSLQCSEVLDALPTAADGVVNLAGYIRAMCLGASQYELDEMLSHVEAAKAKDEILAIRRKMGQRKRLPEALRTTLLQLFRDIDSDSDGFVTGEQVIDFMLTPRRRLSERVKFLEQKRLMEEEEYLERHGMLPPPDPLSTTQVLRREEKCTKDHEHTNICSGMRHSLVLSASTEKRGKQPPPSSVTLISDRFTDRYMKRRTLRRLVDTIVETEGDQTVASAVQTPAQSALAKQKRDGAQSKRSVIGSPAGPNSPNTNNVIEPEWISASGPMDWTSVIRLGGMTGFERVALQAQEQNRKRQQKKRIDLVAGKIEKGGWREENRVRLPKWAFKILYRSGDAEKLGVETAHDKVIAQIQSEHQDSKSVQPGAQQIADTNQPHALKAPQPQARTVRITAEDLERQDQIQADSGAPKKSLGKAPSLLSVLNSSHHLERALSNFRSLSRALSRISMATLAHTSYGGPGDGSLEMIRSRSRSLSIPERKSDPFKGLSERLKAVQRAIRRVSARRDELMKRGGTQGDDPRRAILWRRLETEVKNADSKWKLLRQADRKAGHKEPIKRGMSTVSIPRRQTTATVKEGGGRESLSVHMPTSSRRQTASRNMSTVSVKPPRGSVVNEPNRPARKSLPDRRVSSKKVSSGEGGAGPSGGPGKRASVAVGSVVSSAPHRYGHGAADGGIADHQRADDRSQGGIAGKLEPPQSISVDDSSAPAVTAGGEGATGTGQGPGAAPNSSGDSDGRGAGGNGRAGRGTRRKSFTFQGFRFGEDFFTAPRAQHRGPQTTAQLAHIDRQRLPRRNYRHTAVIEVSSDSPATTDSEADREQAGRETAMVRTLLQDLRTFCKDGKEDDIDALTIRHMLADVERGARKRREAARKLHKEKQEKRQTRGNLGDRLAQRKFYFTHIWGCPHKSSQLGTLDDSEYPCGGPRHGAVPGGLYGSAVGANDNPTPYPFLHADTIRKQQEEALRCPCCGPVLCAKRKRKLRASTQPGVPAENPNTAPLESATAASSGPQSALSKASPMQQPSSRAGGGRDSIASTLMAETANANTNAAGTTNEGGDGENPDRLSHEREPNRFQTLNHCQWVSRSLWQEKLVDFILGSRAVRKSAWEVNEDAFRAFDAHQENLKAGMKDRLGGVDREKPEGGEKRKSDKGSRSMKRAAAVAASAEMSRREKEAVLQLFREHTSSTEDEGGTNGWTAIVRFVEELKNRMPNDILRRAIDSTVGLFVRLSVRPLVCRSVGL</sequence>
<feature type="region of interest" description="Disordered" evidence="1">
    <location>
        <begin position="815"/>
        <end position="856"/>
    </location>
</feature>
<feature type="compositionally biased region" description="Basic and acidic residues" evidence="1">
    <location>
        <begin position="1589"/>
        <end position="1599"/>
    </location>
</feature>
<dbReference type="EMBL" id="CDMZ01000468">
    <property type="protein sequence ID" value="CUC09271.1"/>
    <property type="molecule type" value="Genomic_DNA"/>
</dbReference>
<feature type="region of interest" description="Disordered" evidence="1">
    <location>
        <begin position="89"/>
        <end position="109"/>
    </location>
</feature>
<evidence type="ECO:0000259" key="2">
    <source>
        <dbReference type="PROSITE" id="PS50222"/>
    </source>
</evidence>
<feature type="compositionally biased region" description="Polar residues" evidence="1">
    <location>
        <begin position="1501"/>
        <end position="1518"/>
    </location>
</feature>
<dbReference type="InterPro" id="IPR002048">
    <property type="entry name" value="EF_hand_dom"/>
</dbReference>
<dbReference type="VEuPathDB" id="CryptoDB:Cvel_17669"/>
<feature type="compositionally biased region" description="Polar residues" evidence="1">
    <location>
        <begin position="93"/>
        <end position="103"/>
    </location>
</feature>
<feature type="compositionally biased region" description="Polar residues" evidence="1">
    <location>
        <begin position="1475"/>
        <end position="1487"/>
    </location>
</feature>
<feature type="compositionally biased region" description="Gly residues" evidence="1">
    <location>
        <begin position="1650"/>
        <end position="1659"/>
    </location>
</feature>
<feature type="compositionally biased region" description="Polar residues" evidence="1">
    <location>
        <begin position="1129"/>
        <end position="1140"/>
    </location>
</feature>